<evidence type="ECO:0000313" key="11">
    <source>
        <dbReference type="Proteomes" id="UP000631114"/>
    </source>
</evidence>
<keyword evidence="5 8" id="KW-0812">Transmembrane</keyword>
<comment type="similarity">
    <text evidence="2 8">Belongs to the Casparian strip membrane proteins (CASP) family.</text>
</comment>
<evidence type="ECO:0000256" key="1">
    <source>
        <dbReference type="ARBA" id="ARBA00004651"/>
    </source>
</evidence>
<feature type="transmembrane region" description="Helical" evidence="8">
    <location>
        <begin position="144"/>
        <end position="168"/>
    </location>
</feature>
<comment type="caution">
    <text evidence="10">The sequence shown here is derived from an EMBL/GenBank/DDBJ whole genome shotgun (WGS) entry which is preliminary data.</text>
</comment>
<dbReference type="GO" id="GO:0005886">
    <property type="term" value="C:plasma membrane"/>
    <property type="evidence" value="ECO:0007669"/>
    <property type="project" value="UniProtKB-SubCell"/>
</dbReference>
<feature type="domain" description="Casparian strip membrane protein" evidence="9">
    <location>
        <begin position="18"/>
        <end position="154"/>
    </location>
</feature>
<dbReference type="InterPro" id="IPR006459">
    <property type="entry name" value="CASP/CASPL"/>
</dbReference>
<organism evidence="10 11">
    <name type="scientific">Coptis chinensis</name>
    <dbReference type="NCBI Taxonomy" id="261450"/>
    <lineage>
        <taxon>Eukaryota</taxon>
        <taxon>Viridiplantae</taxon>
        <taxon>Streptophyta</taxon>
        <taxon>Embryophyta</taxon>
        <taxon>Tracheophyta</taxon>
        <taxon>Spermatophyta</taxon>
        <taxon>Magnoliopsida</taxon>
        <taxon>Ranunculales</taxon>
        <taxon>Ranunculaceae</taxon>
        <taxon>Coptidoideae</taxon>
        <taxon>Coptis</taxon>
    </lineage>
</organism>
<reference evidence="10 11" key="1">
    <citation type="submission" date="2020-10" db="EMBL/GenBank/DDBJ databases">
        <title>The Coptis chinensis genome and diversification of protoberbering-type alkaloids.</title>
        <authorList>
            <person name="Wang B."/>
            <person name="Shu S."/>
            <person name="Song C."/>
            <person name="Liu Y."/>
        </authorList>
    </citation>
    <scope>NUCLEOTIDE SEQUENCE [LARGE SCALE GENOMIC DNA]</scope>
    <source>
        <strain evidence="10">HL-2020</strain>
        <tissue evidence="10">Leaf</tissue>
    </source>
</reference>
<keyword evidence="6 8" id="KW-1133">Transmembrane helix</keyword>
<dbReference type="PANTHER" id="PTHR33573">
    <property type="entry name" value="CASP-LIKE PROTEIN 4A4"/>
    <property type="match status" value="1"/>
</dbReference>
<dbReference type="PANTHER" id="PTHR33573:SF30">
    <property type="entry name" value="CASP-LIKE PROTEIN 2C1-RELATED"/>
    <property type="match status" value="1"/>
</dbReference>
<evidence type="ECO:0000256" key="3">
    <source>
        <dbReference type="ARBA" id="ARBA00011489"/>
    </source>
</evidence>
<dbReference type="InterPro" id="IPR006702">
    <property type="entry name" value="CASP_dom"/>
</dbReference>
<gene>
    <name evidence="10" type="ORF">IFM89_022182</name>
</gene>
<evidence type="ECO:0000256" key="6">
    <source>
        <dbReference type="ARBA" id="ARBA00022989"/>
    </source>
</evidence>
<dbReference type="Pfam" id="PF04535">
    <property type="entry name" value="CASP_dom"/>
    <property type="match status" value="1"/>
</dbReference>
<evidence type="ECO:0000256" key="5">
    <source>
        <dbReference type="ARBA" id="ARBA00022692"/>
    </source>
</evidence>
<dbReference type="NCBIfam" id="TIGR01569">
    <property type="entry name" value="A_tha_TIGR01569"/>
    <property type="match status" value="1"/>
</dbReference>
<accession>A0A835GYP5</accession>
<keyword evidence="4 8" id="KW-1003">Cell membrane</keyword>
<keyword evidence="7 8" id="KW-0472">Membrane</keyword>
<evidence type="ECO:0000259" key="9">
    <source>
        <dbReference type="Pfam" id="PF04535"/>
    </source>
</evidence>
<proteinExistence type="inferred from homology"/>
<dbReference type="Proteomes" id="UP000631114">
    <property type="component" value="Unassembled WGS sequence"/>
</dbReference>
<comment type="caution">
    <text evidence="8">Lacks conserved residue(s) required for the propagation of feature annotation.</text>
</comment>
<dbReference type="OrthoDB" id="755577at2759"/>
<sequence length="185" mass="20684">MRSFTENQATLANHHNNLHILDSILRLSMIPLAAASIWLTVTNKEESSAYGKLEFSNFIGLKYMICINAISAGYALVALVSSWLRCLVTKSWVFFVSDQVVTYLMVTSGAAVVEILYLAYNGDRDVSWSEACSSFGRFCSRLKLALILQAIALTCFFFLSLISAYRFFSKFEPPVPRKGVHEDGN</sequence>
<feature type="transmembrane region" description="Helical" evidence="8">
    <location>
        <begin position="61"/>
        <end position="88"/>
    </location>
</feature>
<evidence type="ECO:0000256" key="2">
    <source>
        <dbReference type="ARBA" id="ARBA00007651"/>
    </source>
</evidence>
<comment type="subcellular location">
    <subcellularLocation>
        <location evidence="1 8">Cell membrane</location>
        <topology evidence="1 8">Multi-pass membrane protein</topology>
    </subcellularLocation>
</comment>
<name>A0A835GYP5_9MAGN</name>
<protein>
    <recommendedName>
        <fullName evidence="8">CASP-like protein</fullName>
    </recommendedName>
</protein>
<evidence type="ECO:0000256" key="4">
    <source>
        <dbReference type="ARBA" id="ARBA00022475"/>
    </source>
</evidence>
<evidence type="ECO:0000313" key="10">
    <source>
        <dbReference type="EMBL" id="KAF9589264.1"/>
    </source>
</evidence>
<dbReference type="AlphaFoldDB" id="A0A835GYP5"/>
<evidence type="ECO:0000256" key="7">
    <source>
        <dbReference type="ARBA" id="ARBA00023136"/>
    </source>
</evidence>
<comment type="subunit">
    <text evidence="3 8">Homodimer and heterodimers.</text>
</comment>
<keyword evidence="11" id="KW-1185">Reference proteome</keyword>
<evidence type="ECO:0000256" key="8">
    <source>
        <dbReference type="RuleBase" id="RU361233"/>
    </source>
</evidence>
<dbReference type="EMBL" id="JADFTS010000009">
    <property type="protein sequence ID" value="KAF9589264.1"/>
    <property type="molecule type" value="Genomic_DNA"/>
</dbReference>
<feature type="transmembrane region" description="Helical" evidence="8">
    <location>
        <begin position="100"/>
        <end position="120"/>
    </location>
</feature>